<evidence type="ECO:0000313" key="1">
    <source>
        <dbReference type="EMBL" id="CAB4580677.1"/>
    </source>
</evidence>
<protein>
    <submittedName>
        <fullName evidence="1">Unannotated protein</fullName>
    </submittedName>
</protein>
<accession>A0A6J6EXJ1</accession>
<gene>
    <name evidence="1" type="ORF">UFOPK1722_01010</name>
</gene>
<sequence>MLAASSLNVMRVRLDKVEPEYAVSTVSNELPKVSTVREPDAVALYLNQMLAPPPVPDASNVGSSGSMVATVLEPFQVPDGVSILVAPEKKSLDAVTVTALDALDAVL</sequence>
<dbReference type="EMBL" id="CAEZTS010000081">
    <property type="protein sequence ID" value="CAB4580677.1"/>
    <property type="molecule type" value="Genomic_DNA"/>
</dbReference>
<proteinExistence type="predicted"/>
<dbReference type="AlphaFoldDB" id="A0A6J6EXJ1"/>
<organism evidence="1">
    <name type="scientific">freshwater metagenome</name>
    <dbReference type="NCBI Taxonomy" id="449393"/>
    <lineage>
        <taxon>unclassified sequences</taxon>
        <taxon>metagenomes</taxon>
        <taxon>ecological metagenomes</taxon>
    </lineage>
</organism>
<reference evidence="1" key="1">
    <citation type="submission" date="2020-05" db="EMBL/GenBank/DDBJ databases">
        <authorList>
            <person name="Chiriac C."/>
            <person name="Salcher M."/>
            <person name="Ghai R."/>
            <person name="Kavagutti S V."/>
        </authorList>
    </citation>
    <scope>NUCLEOTIDE SEQUENCE</scope>
</reference>
<name>A0A6J6EXJ1_9ZZZZ</name>